<evidence type="ECO:0000256" key="4">
    <source>
        <dbReference type="SAM" id="Phobius"/>
    </source>
</evidence>
<dbReference type="InterPro" id="IPR019734">
    <property type="entry name" value="TPR_rpt"/>
</dbReference>
<keyword evidence="4" id="KW-1133">Transmembrane helix</keyword>
<dbReference type="Gene3D" id="1.25.40.10">
    <property type="entry name" value="Tetratricopeptide repeat domain"/>
    <property type="match status" value="2"/>
</dbReference>
<dbReference type="PROSITE" id="PS50005">
    <property type="entry name" value="TPR"/>
    <property type="match status" value="3"/>
</dbReference>
<dbReference type="InterPro" id="IPR050498">
    <property type="entry name" value="Ycf3"/>
</dbReference>
<dbReference type="AlphaFoldDB" id="A0A7C4PVX0"/>
<feature type="repeat" description="TPR" evidence="3">
    <location>
        <begin position="327"/>
        <end position="360"/>
    </location>
</feature>
<keyword evidence="1" id="KW-0677">Repeat</keyword>
<name>A0A7C4PVX0_9CHLR</name>
<dbReference type="InterPro" id="IPR011990">
    <property type="entry name" value="TPR-like_helical_dom_sf"/>
</dbReference>
<protein>
    <submittedName>
        <fullName evidence="5">Tetratricopeptide repeat protein</fullName>
    </submittedName>
</protein>
<reference evidence="5" key="1">
    <citation type="journal article" date="2020" name="mSystems">
        <title>Genome- and Community-Level Interaction Insights into Carbon Utilization and Element Cycling Functions of Hydrothermarchaeota in Hydrothermal Sediment.</title>
        <authorList>
            <person name="Zhou Z."/>
            <person name="Liu Y."/>
            <person name="Xu W."/>
            <person name="Pan J."/>
            <person name="Luo Z.H."/>
            <person name="Li M."/>
        </authorList>
    </citation>
    <scope>NUCLEOTIDE SEQUENCE [LARGE SCALE GENOMIC DNA]</scope>
    <source>
        <strain evidence="5">SpSt-556</strain>
    </source>
</reference>
<organism evidence="5">
    <name type="scientific">Bellilinea caldifistulae</name>
    <dbReference type="NCBI Taxonomy" id="360411"/>
    <lineage>
        <taxon>Bacteria</taxon>
        <taxon>Bacillati</taxon>
        <taxon>Chloroflexota</taxon>
        <taxon>Anaerolineae</taxon>
        <taxon>Anaerolineales</taxon>
        <taxon>Anaerolineaceae</taxon>
        <taxon>Bellilinea</taxon>
    </lineage>
</organism>
<dbReference type="PANTHER" id="PTHR44858:SF1">
    <property type="entry name" value="UDP-N-ACETYLGLUCOSAMINE--PEPTIDE N-ACETYLGLUCOSAMINYLTRANSFERASE SPINDLY-RELATED"/>
    <property type="match status" value="1"/>
</dbReference>
<feature type="repeat" description="TPR" evidence="3">
    <location>
        <begin position="397"/>
        <end position="430"/>
    </location>
</feature>
<evidence type="ECO:0000256" key="1">
    <source>
        <dbReference type="ARBA" id="ARBA00022737"/>
    </source>
</evidence>
<evidence type="ECO:0000256" key="3">
    <source>
        <dbReference type="PROSITE-ProRule" id="PRU00339"/>
    </source>
</evidence>
<keyword evidence="2 3" id="KW-0802">TPR repeat</keyword>
<keyword evidence="4" id="KW-0472">Membrane</keyword>
<feature type="transmembrane region" description="Helical" evidence="4">
    <location>
        <begin position="12"/>
        <end position="31"/>
    </location>
</feature>
<sequence length="484" mass="54838">MKKTDLQSLKRQTLLGVIICLPLILLTFLPISPRPFREMEIITRLYQAELLQNHEKAAQNLRLLMEFHPQRVEWWERLAFHELEGGNPAQAAADFERAWEAQSISENGLFALSRTLFDLGDTNRAVEFALALLEKPDLSVDYFPQLTQIFQKSNRWDLAVQAARRWSAAEPNNIQAIWLTAVLQSYRTPGEAIRLLTPLSAARGSEARQAARLLEALETAQENPDPAYQRVIVGQRLGELGYWDVAEQAFLEAVSLSPDYAEGWALLAEARQNLGEDGYPDLRRAFELNPASDIVQTAMALYWRRQDQPLVALSYLRVLAEKHPTEGRWQVEIGAALAQNGDLVEALHAYRRAVEIEPENAELWRSLAVFSASNGFDPQSYTLPAAQRALDLDGNNPASLDTAGFVYLQLGEWKDAEQFLQHALRVDESYAPALLHLGQVYLEMGRTSQAFQYLKRASESRDEVIALTARRLLQRYFPDEVIQP</sequence>
<gene>
    <name evidence="5" type="ORF">ENT17_00935</name>
</gene>
<keyword evidence="4" id="KW-0812">Transmembrane</keyword>
<evidence type="ECO:0000313" key="5">
    <source>
        <dbReference type="EMBL" id="HGS86165.1"/>
    </source>
</evidence>
<accession>A0A7C4PVX0</accession>
<dbReference type="SMART" id="SM00028">
    <property type="entry name" value="TPR"/>
    <property type="match status" value="3"/>
</dbReference>
<dbReference type="Pfam" id="PF13428">
    <property type="entry name" value="TPR_14"/>
    <property type="match status" value="1"/>
</dbReference>
<proteinExistence type="predicted"/>
<feature type="repeat" description="TPR" evidence="3">
    <location>
        <begin position="431"/>
        <end position="464"/>
    </location>
</feature>
<dbReference type="Pfam" id="PF13424">
    <property type="entry name" value="TPR_12"/>
    <property type="match status" value="1"/>
</dbReference>
<dbReference type="SUPFAM" id="SSF48452">
    <property type="entry name" value="TPR-like"/>
    <property type="match status" value="1"/>
</dbReference>
<dbReference type="EMBL" id="DSXR01000014">
    <property type="protein sequence ID" value="HGS86165.1"/>
    <property type="molecule type" value="Genomic_DNA"/>
</dbReference>
<evidence type="ECO:0000256" key="2">
    <source>
        <dbReference type="ARBA" id="ARBA00022803"/>
    </source>
</evidence>
<dbReference type="PANTHER" id="PTHR44858">
    <property type="entry name" value="TETRATRICOPEPTIDE REPEAT PROTEIN 6"/>
    <property type="match status" value="1"/>
</dbReference>
<comment type="caution">
    <text evidence="5">The sequence shown here is derived from an EMBL/GenBank/DDBJ whole genome shotgun (WGS) entry which is preliminary data.</text>
</comment>